<dbReference type="AlphaFoldDB" id="A0A918XTG6"/>
<reference evidence="1" key="2">
    <citation type="submission" date="2020-09" db="EMBL/GenBank/DDBJ databases">
        <authorList>
            <person name="Sun Q."/>
            <person name="Kim S."/>
        </authorList>
    </citation>
    <scope>NUCLEOTIDE SEQUENCE</scope>
    <source>
        <strain evidence="1">KCTC 42651</strain>
    </source>
</reference>
<accession>A0A918XTG6</accession>
<dbReference type="EMBL" id="BMZS01000007">
    <property type="protein sequence ID" value="GHD54695.1"/>
    <property type="molecule type" value="Genomic_DNA"/>
</dbReference>
<gene>
    <name evidence="1" type="ORF">GCM10017083_32520</name>
</gene>
<evidence type="ECO:0000313" key="2">
    <source>
        <dbReference type="Proteomes" id="UP000630353"/>
    </source>
</evidence>
<proteinExistence type="predicted"/>
<evidence type="ECO:0000313" key="1">
    <source>
        <dbReference type="EMBL" id="GHD54695.1"/>
    </source>
</evidence>
<keyword evidence="2" id="KW-1185">Reference proteome</keyword>
<comment type="caution">
    <text evidence="1">The sequence shown here is derived from an EMBL/GenBank/DDBJ whole genome shotgun (WGS) entry which is preliminary data.</text>
</comment>
<sequence length="91" mass="9340">MTKGLIFLILLGCDDSGTLCDVLAQPPESYASREACQVAADRLLDGSFGYPYPVLATQCGTETEMAALLGAVAAPEALTAAGKPPVPPGDR</sequence>
<name>A0A918XTG6_9PROT</name>
<dbReference type="RefSeq" id="WP_189991478.1">
    <property type="nucleotide sequence ID" value="NZ_BMZS01000007.1"/>
</dbReference>
<dbReference type="Proteomes" id="UP000630353">
    <property type="component" value="Unassembled WGS sequence"/>
</dbReference>
<reference evidence="1" key="1">
    <citation type="journal article" date="2014" name="Int. J. Syst. Evol. Microbiol.">
        <title>Complete genome sequence of Corynebacterium casei LMG S-19264T (=DSM 44701T), isolated from a smear-ripened cheese.</title>
        <authorList>
            <consortium name="US DOE Joint Genome Institute (JGI-PGF)"/>
            <person name="Walter F."/>
            <person name="Albersmeier A."/>
            <person name="Kalinowski J."/>
            <person name="Ruckert C."/>
        </authorList>
    </citation>
    <scope>NUCLEOTIDE SEQUENCE</scope>
    <source>
        <strain evidence="1">KCTC 42651</strain>
    </source>
</reference>
<organism evidence="1 2">
    <name type="scientific">Thalassobaculum fulvum</name>
    <dbReference type="NCBI Taxonomy" id="1633335"/>
    <lineage>
        <taxon>Bacteria</taxon>
        <taxon>Pseudomonadati</taxon>
        <taxon>Pseudomonadota</taxon>
        <taxon>Alphaproteobacteria</taxon>
        <taxon>Rhodospirillales</taxon>
        <taxon>Thalassobaculaceae</taxon>
        <taxon>Thalassobaculum</taxon>
    </lineage>
</organism>
<protein>
    <submittedName>
        <fullName evidence="1">Uncharacterized protein</fullName>
    </submittedName>
</protein>